<reference evidence="2" key="2">
    <citation type="submission" date="2016-06" db="EMBL/GenBank/DDBJ databases">
        <title>The genome of a short-lived fish provides insights into sex chromosome evolution and the genetic control of aging.</title>
        <authorList>
            <person name="Reichwald K."/>
            <person name="Felder M."/>
            <person name="Petzold A."/>
            <person name="Koch P."/>
            <person name="Groth M."/>
            <person name="Platzer M."/>
        </authorList>
    </citation>
    <scope>NUCLEOTIDE SEQUENCE</scope>
    <source>
        <tissue evidence="2">Brain</tissue>
    </source>
</reference>
<sequence>QHQTLSSGNASRPQSDMHAQKTRSHSQNQERWSCDVKAFTDSSDTISGSHLSSLLFWAGNYFKTIKLF</sequence>
<feature type="non-terminal residue" evidence="2">
    <location>
        <position position="1"/>
    </location>
</feature>
<evidence type="ECO:0000313" key="2">
    <source>
        <dbReference type="EMBL" id="SBP27326.1"/>
    </source>
</evidence>
<feature type="compositionally biased region" description="Polar residues" evidence="1">
    <location>
        <begin position="1"/>
        <end position="14"/>
    </location>
</feature>
<gene>
    <name evidence="2" type="primary">Nfu_g_1_002196</name>
</gene>
<dbReference type="EMBL" id="HADX01005094">
    <property type="protein sequence ID" value="SBP27326.1"/>
    <property type="molecule type" value="Transcribed_RNA"/>
</dbReference>
<accession>A0A1A7YAQ3</accession>
<feature type="non-terminal residue" evidence="2">
    <location>
        <position position="68"/>
    </location>
</feature>
<protein>
    <submittedName>
        <fullName evidence="2">Uncharacterized protein</fullName>
    </submittedName>
</protein>
<dbReference type="AlphaFoldDB" id="A0A1A7YAQ3"/>
<feature type="region of interest" description="Disordered" evidence="1">
    <location>
        <begin position="1"/>
        <end position="31"/>
    </location>
</feature>
<organism evidence="2">
    <name type="scientific">Iconisemion striatum</name>
    <dbReference type="NCBI Taxonomy" id="60296"/>
    <lineage>
        <taxon>Eukaryota</taxon>
        <taxon>Metazoa</taxon>
        <taxon>Chordata</taxon>
        <taxon>Craniata</taxon>
        <taxon>Vertebrata</taxon>
        <taxon>Euteleostomi</taxon>
        <taxon>Actinopterygii</taxon>
        <taxon>Neopterygii</taxon>
        <taxon>Teleostei</taxon>
        <taxon>Neoteleostei</taxon>
        <taxon>Acanthomorphata</taxon>
        <taxon>Ovalentaria</taxon>
        <taxon>Atherinomorphae</taxon>
        <taxon>Cyprinodontiformes</taxon>
        <taxon>Nothobranchiidae</taxon>
        <taxon>Iconisemion</taxon>
    </lineage>
</organism>
<reference evidence="2" key="1">
    <citation type="submission" date="2016-05" db="EMBL/GenBank/DDBJ databases">
        <authorList>
            <person name="Lavstsen T."/>
            <person name="Jespersen J.S."/>
        </authorList>
    </citation>
    <scope>NUCLEOTIDE SEQUENCE</scope>
    <source>
        <tissue evidence="2">Brain</tissue>
    </source>
</reference>
<evidence type="ECO:0000256" key="1">
    <source>
        <dbReference type="SAM" id="MobiDB-lite"/>
    </source>
</evidence>
<proteinExistence type="predicted"/>
<name>A0A1A7YAQ3_9TELE</name>